<dbReference type="InterPro" id="IPR051147">
    <property type="entry name" value="CFAP_domain-containing"/>
</dbReference>
<evidence type="ECO:0000313" key="5">
    <source>
        <dbReference type="EnsemblMetazoa" id="Aqu2.1.42692_001"/>
    </source>
</evidence>
<sequence>MAAVSLLSKTPPKEKTVPSLPPIINNKGKEIHQLALTALIGRKVSADSAKSDGKNPFTMPPDYELFTLRERERNLQREERAIERKLPVHEKPTYASRMNKKLAAVRQAAMTPESSSTDIKGFDQASRIHENTQFVLATTRERRVEKEDLNNYLNKKREMFLMQYSLGVKRDEIQKLEDIAKTEERKIEAAEQYLEQSAAMFDEFLKENDKNSVEAIKMAEAATKAKLEKVAEIKRLNSQVMAIKSEISRNDDHLNELKTYRQFLNELAPQEWHEVRKRRLEEMKRASDATENETLDEEVYFDNPAQLLEIFTELEEQNLSLIQNSQETEETLDEIKHSRRSTQDRMNYEVQVLRFQISELEKMIEKEEAKSLELETKAKLFSFGEYKAEDQEAMLSTLDKKVADVYNKCIGGNEAAVSTLQMLTAIEGRMEELFEELETLPVEKVESAEKAKEKERRLRMREQKLQEQRLHQEERLKRALERAQADPKRTTGRRLVYRSEPPVLKHQQKHIDDQREKEEEEMQYFFT</sequence>
<dbReference type="eggNOG" id="ENOG502QSDI">
    <property type="taxonomic scope" value="Eukaryota"/>
</dbReference>
<dbReference type="PANTHER" id="PTHR21683:SF3">
    <property type="entry name" value="CILIA AND FLAGELLA ASSOCIATED PROTEIN 100"/>
    <property type="match status" value="1"/>
</dbReference>
<feature type="compositionally biased region" description="Acidic residues" evidence="3">
    <location>
        <begin position="518"/>
        <end position="527"/>
    </location>
</feature>
<dbReference type="PANTHER" id="PTHR21683">
    <property type="entry name" value="COILED-COIL DOMAIN-CONTAINING PROTEIN 42 LIKE-2-LIKE-RELATED"/>
    <property type="match status" value="1"/>
</dbReference>
<evidence type="ECO:0000256" key="3">
    <source>
        <dbReference type="SAM" id="MobiDB-lite"/>
    </source>
</evidence>
<evidence type="ECO:0000259" key="4">
    <source>
        <dbReference type="Pfam" id="PF13863"/>
    </source>
</evidence>
<dbReference type="OrthoDB" id="10264063at2759"/>
<dbReference type="EnsemblMetazoa" id="Aqu2.1.42692_001">
    <property type="protein sequence ID" value="Aqu2.1.42692_001"/>
    <property type="gene ID" value="Aqu2.1.42692"/>
</dbReference>
<evidence type="ECO:0000256" key="2">
    <source>
        <dbReference type="SAM" id="Coils"/>
    </source>
</evidence>
<dbReference type="Pfam" id="PF13863">
    <property type="entry name" value="DUF4200"/>
    <property type="match status" value="1"/>
</dbReference>
<feature type="compositionally biased region" description="Basic and acidic residues" evidence="3">
    <location>
        <begin position="479"/>
        <end position="489"/>
    </location>
</feature>
<dbReference type="STRING" id="400682.A0A1X7VRI5"/>
<dbReference type="GO" id="GO:0005856">
    <property type="term" value="C:cytoskeleton"/>
    <property type="evidence" value="ECO:0007669"/>
    <property type="project" value="UniProtKB-ARBA"/>
</dbReference>
<name>A0A1X7VRI5_AMPQE</name>
<keyword evidence="1 2" id="KW-0175">Coiled coil</keyword>
<protein>
    <recommendedName>
        <fullName evidence="4">DUF4200 domain-containing protein</fullName>
    </recommendedName>
</protein>
<reference evidence="5" key="1">
    <citation type="submission" date="2017-05" db="UniProtKB">
        <authorList>
            <consortium name="EnsemblMetazoa"/>
        </authorList>
    </citation>
    <scope>IDENTIFICATION</scope>
</reference>
<dbReference type="AlphaFoldDB" id="A0A1X7VRI5"/>
<dbReference type="InterPro" id="IPR025252">
    <property type="entry name" value="DUF4200"/>
</dbReference>
<proteinExistence type="predicted"/>
<feature type="domain" description="DUF4200" evidence="4">
    <location>
        <begin position="152"/>
        <end position="269"/>
    </location>
</feature>
<feature type="coiled-coil region" evidence="2">
    <location>
        <begin position="166"/>
        <end position="193"/>
    </location>
</feature>
<feature type="region of interest" description="Disordered" evidence="3">
    <location>
        <begin position="1"/>
        <end position="25"/>
    </location>
</feature>
<evidence type="ECO:0000256" key="1">
    <source>
        <dbReference type="ARBA" id="ARBA00023054"/>
    </source>
</evidence>
<feature type="coiled-coil region" evidence="2">
    <location>
        <begin position="311"/>
        <end position="377"/>
    </location>
</feature>
<feature type="region of interest" description="Disordered" evidence="3">
    <location>
        <begin position="479"/>
        <end position="527"/>
    </location>
</feature>
<accession>A0A1X7VRI5</accession>
<dbReference type="InParanoid" id="A0A1X7VRI5"/>
<organism evidence="5">
    <name type="scientific">Amphimedon queenslandica</name>
    <name type="common">Sponge</name>
    <dbReference type="NCBI Taxonomy" id="400682"/>
    <lineage>
        <taxon>Eukaryota</taxon>
        <taxon>Metazoa</taxon>
        <taxon>Porifera</taxon>
        <taxon>Demospongiae</taxon>
        <taxon>Heteroscleromorpha</taxon>
        <taxon>Haplosclerida</taxon>
        <taxon>Niphatidae</taxon>
        <taxon>Amphimedon</taxon>
    </lineage>
</organism>
<dbReference type="OMA" id="SSENWIL"/>